<organism evidence="2 3">
    <name type="scientific">Colletotrichum higginsianum (strain IMI 349063)</name>
    <name type="common">Crucifer anthracnose fungus</name>
    <dbReference type="NCBI Taxonomy" id="759273"/>
    <lineage>
        <taxon>Eukaryota</taxon>
        <taxon>Fungi</taxon>
        <taxon>Dikarya</taxon>
        <taxon>Ascomycota</taxon>
        <taxon>Pezizomycotina</taxon>
        <taxon>Sordariomycetes</taxon>
        <taxon>Hypocreomycetidae</taxon>
        <taxon>Glomerellales</taxon>
        <taxon>Glomerellaceae</taxon>
        <taxon>Colletotrichum</taxon>
        <taxon>Colletotrichum destructivum species complex</taxon>
    </lineage>
</organism>
<sequence>MTDGNMLQPSNLPTAWVPVDGSRFPVSSKTARCVCRVGASAAATPPVGTAGRRTSATAVPGGSGLVTNVPACVRRQSSVASPRQLSVGGTKFGLCPSAATFRHLGRNFLHGGRRLLPCVAQADVELPKQGSRTPITIRDKPAGAPHVAVRR</sequence>
<protein>
    <submittedName>
        <fullName evidence="2">Uncharacterized protein</fullName>
    </submittedName>
</protein>
<evidence type="ECO:0000313" key="3">
    <source>
        <dbReference type="Proteomes" id="UP000092177"/>
    </source>
</evidence>
<gene>
    <name evidence="2" type="ORF">CH63R_10213</name>
</gene>
<dbReference type="VEuPathDB" id="FungiDB:CH63R_10213"/>
<dbReference type="KEGG" id="chig:CH63R_10213"/>
<evidence type="ECO:0000313" key="2">
    <source>
        <dbReference type="EMBL" id="OBR06093.1"/>
    </source>
</evidence>
<dbReference type="EMBL" id="LTAN01000007">
    <property type="protein sequence ID" value="OBR06093.1"/>
    <property type="molecule type" value="Genomic_DNA"/>
</dbReference>
<dbReference type="Proteomes" id="UP000092177">
    <property type="component" value="Unassembled WGS sequence"/>
</dbReference>
<evidence type="ECO:0000256" key="1">
    <source>
        <dbReference type="SAM" id="MobiDB-lite"/>
    </source>
</evidence>
<feature type="region of interest" description="Disordered" evidence="1">
    <location>
        <begin position="132"/>
        <end position="151"/>
    </location>
</feature>
<dbReference type="RefSeq" id="XP_018154611.1">
    <property type="nucleotide sequence ID" value="XM_018305187.1"/>
</dbReference>
<accession>A0A1B7Y248</accession>
<reference evidence="3" key="1">
    <citation type="journal article" date="2017" name="BMC Genomics">
        <title>Gapless genome assembly of Colletotrichum higginsianum reveals chromosome structure and association of transposable elements with secondary metabolite gene clusters.</title>
        <authorList>
            <person name="Dallery J.-F."/>
            <person name="Lapalu N."/>
            <person name="Zampounis A."/>
            <person name="Pigne S."/>
            <person name="Luyten I."/>
            <person name="Amselem J."/>
            <person name="Wittenberg A.H.J."/>
            <person name="Zhou S."/>
            <person name="de Queiroz M.V."/>
            <person name="Robin G.P."/>
            <person name="Auger A."/>
            <person name="Hainaut M."/>
            <person name="Henrissat B."/>
            <person name="Kim K.-T."/>
            <person name="Lee Y.-H."/>
            <person name="Lespinet O."/>
            <person name="Schwartz D.C."/>
            <person name="Thon M.R."/>
            <person name="O'Connell R.J."/>
        </authorList>
    </citation>
    <scope>NUCLEOTIDE SEQUENCE [LARGE SCALE GENOMIC DNA]</scope>
    <source>
        <strain evidence="3">IMI 349063</strain>
    </source>
</reference>
<keyword evidence="3" id="KW-1185">Reference proteome</keyword>
<dbReference type="GeneID" id="28869294"/>
<comment type="caution">
    <text evidence="2">The sequence shown here is derived from an EMBL/GenBank/DDBJ whole genome shotgun (WGS) entry which is preliminary data.</text>
</comment>
<proteinExistence type="predicted"/>
<name>A0A1B7Y248_COLHI</name>
<dbReference type="AlphaFoldDB" id="A0A1B7Y248"/>